<evidence type="ECO:0000313" key="2">
    <source>
        <dbReference type="EMBL" id="ALW84246.1"/>
    </source>
</evidence>
<keyword evidence="3" id="KW-1185">Reference proteome</keyword>
<dbReference type="InterPro" id="IPR036709">
    <property type="entry name" value="Autotransporte_beta_dom_sf"/>
</dbReference>
<proteinExistence type="predicted"/>
<gene>
    <name evidence="2" type="ORF">AUC43_03525</name>
</gene>
<feature type="signal peptide" evidence="1">
    <location>
        <begin position="1"/>
        <end position="19"/>
    </location>
</feature>
<keyword evidence="1" id="KW-0732">Signal</keyword>
<dbReference type="SUPFAM" id="SSF103515">
    <property type="entry name" value="Autotransporter"/>
    <property type="match status" value="1"/>
</dbReference>
<name>A0A0U3SDM9_9BACT</name>
<feature type="chain" id="PRO_5006845013" description="Outer membrane protein beta-barrel domain-containing protein" evidence="1">
    <location>
        <begin position="20"/>
        <end position="181"/>
    </location>
</feature>
<dbReference type="Proteomes" id="UP000059542">
    <property type="component" value="Chromosome"/>
</dbReference>
<organism evidence="2 3">
    <name type="scientific">Hymenobacter sedentarius</name>
    <dbReference type="NCBI Taxonomy" id="1411621"/>
    <lineage>
        <taxon>Bacteria</taxon>
        <taxon>Pseudomonadati</taxon>
        <taxon>Bacteroidota</taxon>
        <taxon>Cytophagia</taxon>
        <taxon>Cytophagales</taxon>
        <taxon>Hymenobacteraceae</taxon>
        <taxon>Hymenobacter</taxon>
    </lineage>
</organism>
<evidence type="ECO:0000313" key="3">
    <source>
        <dbReference type="Proteomes" id="UP000059542"/>
    </source>
</evidence>
<evidence type="ECO:0008006" key="4">
    <source>
        <dbReference type="Google" id="ProtNLM"/>
    </source>
</evidence>
<dbReference type="RefSeq" id="WP_068190028.1">
    <property type="nucleotide sequence ID" value="NZ_CP013909.1"/>
</dbReference>
<dbReference type="OrthoDB" id="877897at2"/>
<dbReference type="EMBL" id="CP013909">
    <property type="protein sequence ID" value="ALW84246.1"/>
    <property type="molecule type" value="Genomic_DNA"/>
</dbReference>
<protein>
    <recommendedName>
        <fullName evidence="4">Outer membrane protein beta-barrel domain-containing protein</fullName>
    </recommendedName>
</protein>
<reference evidence="2 3" key="1">
    <citation type="submission" date="2015-12" db="EMBL/GenBank/DDBJ databases">
        <authorList>
            <person name="Shamseldin A."/>
            <person name="Moawad H."/>
            <person name="Abd El-Rahim W.M."/>
            <person name="Sadowsky M.J."/>
        </authorList>
    </citation>
    <scope>NUCLEOTIDE SEQUENCE [LARGE SCALE GENOMIC DNA]</scope>
    <source>
        <strain evidence="2 3">DG5B</strain>
    </source>
</reference>
<sequence>MKKILLRAMLLGSVLGANAQAPRLHPTEVGLEGARYAAISSPTYPRFQAFSGVVLRYMPQRLGVRAGLAYSHRTNLPEIGNCADCVTGETSYRRVTLRAGAQYIVLPNTPWLYPFLDVAYRNTGAAGRFTGGFCGCLDNTFTATTRAIGGMGGVGARFRIFSRLFFGPEVYYEGFVGQKSS</sequence>
<dbReference type="KEGG" id="hyg:AUC43_03525"/>
<dbReference type="AlphaFoldDB" id="A0A0U3SDM9"/>
<accession>A0A0U3SDM9</accession>
<evidence type="ECO:0000256" key="1">
    <source>
        <dbReference type="SAM" id="SignalP"/>
    </source>
</evidence>